<sequence>MVWSRDRLVLYCLVSRQRYTQGKMVGLLNLPFECIVSILVSLPPREIARCRLVSRVLWTIINDSPMLQYLLELDSLGLVPPRIISHRLPLEQKIQTLRRRKRTNALGICDTIAAPLHWQDDNVPSFGYDFVSSRGVLALKSQKKIEIHQLSSPNRNIGSSYHLLDSLPEHWMMAIEPAFDLLVLFDSTNNDVTFHLRSLQTGLAHPDACLPTVVYEGENDEFIRPGLHKLQIEIIGHRIAYLRECPLAIESTSRVIIWDWTSGQILTSTNVSEISFGFLSENVFIVATPISYAHGPDAEKKPSLLLYSCDHVPQGESARLTARFSLPMGLSTVAFRDPQFLSFSQPSFWYFDVPVTCPSQPVIYDLPPDSSYLALNPSFYRGSNTIRGTLFVHVSSLLAFATRPDHDNAPIPWSKWESTTAWVDPPILSNELRPYYGPTVFGHLVAYIYAEEQSSSWRVEVHDLRKATRTSLGSKTFRSFVMESYRPLKHDSLVKSFVVPFETVPPIRVIMGVWDILLEIMLDGEHVIILRRPSEDTQSSIHVYPLW</sequence>
<comment type="caution">
    <text evidence="2">The sequence shown here is derived from an EMBL/GenBank/DDBJ whole genome shotgun (WGS) entry which is preliminary data.</text>
</comment>
<accession>A0A8H3CEN2</accession>
<dbReference type="InterPro" id="IPR001810">
    <property type="entry name" value="F-box_dom"/>
</dbReference>
<evidence type="ECO:0000259" key="1">
    <source>
        <dbReference type="PROSITE" id="PS50181"/>
    </source>
</evidence>
<dbReference type="CDD" id="cd09917">
    <property type="entry name" value="F-box_SF"/>
    <property type="match status" value="1"/>
</dbReference>
<dbReference type="Pfam" id="PF00646">
    <property type="entry name" value="F-box"/>
    <property type="match status" value="1"/>
</dbReference>
<dbReference type="AlphaFoldDB" id="A0A8H3CEN2"/>
<evidence type="ECO:0000313" key="2">
    <source>
        <dbReference type="EMBL" id="CAE6479747.1"/>
    </source>
</evidence>
<protein>
    <recommendedName>
        <fullName evidence="1">F-box domain-containing protein</fullName>
    </recommendedName>
</protein>
<evidence type="ECO:0000313" key="3">
    <source>
        <dbReference type="Proteomes" id="UP000663843"/>
    </source>
</evidence>
<reference evidence="2" key="1">
    <citation type="submission" date="2021-01" db="EMBL/GenBank/DDBJ databases">
        <authorList>
            <person name="Kaushik A."/>
        </authorList>
    </citation>
    <scope>NUCLEOTIDE SEQUENCE</scope>
    <source>
        <strain evidence="2">AG2-2IIIB</strain>
    </source>
</reference>
<dbReference type="EMBL" id="CAJMWT010003837">
    <property type="protein sequence ID" value="CAE6479747.1"/>
    <property type="molecule type" value="Genomic_DNA"/>
</dbReference>
<dbReference type="SUPFAM" id="SSF81383">
    <property type="entry name" value="F-box domain"/>
    <property type="match status" value="1"/>
</dbReference>
<feature type="domain" description="F-box" evidence="1">
    <location>
        <begin position="24"/>
        <end position="70"/>
    </location>
</feature>
<organism evidence="2 3">
    <name type="scientific">Rhizoctonia solani</name>
    <dbReference type="NCBI Taxonomy" id="456999"/>
    <lineage>
        <taxon>Eukaryota</taxon>
        <taxon>Fungi</taxon>
        <taxon>Dikarya</taxon>
        <taxon>Basidiomycota</taxon>
        <taxon>Agaricomycotina</taxon>
        <taxon>Agaricomycetes</taxon>
        <taxon>Cantharellales</taxon>
        <taxon>Ceratobasidiaceae</taxon>
        <taxon>Rhizoctonia</taxon>
    </lineage>
</organism>
<gene>
    <name evidence="2" type="ORF">RDB_LOCUS116477</name>
</gene>
<name>A0A8H3CEN2_9AGAM</name>
<dbReference type="InterPro" id="IPR036047">
    <property type="entry name" value="F-box-like_dom_sf"/>
</dbReference>
<dbReference type="Proteomes" id="UP000663843">
    <property type="component" value="Unassembled WGS sequence"/>
</dbReference>
<proteinExistence type="predicted"/>
<dbReference type="PROSITE" id="PS50181">
    <property type="entry name" value="FBOX"/>
    <property type="match status" value="1"/>
</dbReference>